<keyword evidence="3" id="KW-1185">Reference proteome</keyword>
<dbReference type="STRING" id="196109.A0A136J901"/>
<dbReference type="AlphaFoldDB" id="A0A136J901"/>
<evidence type="ECO:0000313" key="2">
    <source>
        <dbReference type="EMBL" id="KXJ93578.1"/>
    </source>
</evidence>
<evidence type="ECO:0000256" key="1">
    <source>
        <dbReference type="SAM" id="MobiDB-lite"/>
    </source>
</evidence>
<dbReference type="Proteomes" id="UP000070501">
    <property type="component" value="Unassembled WGS sequence"/>
</dbReference>
<proteinExistence type="predicted"/>
<sequence length="142" mass="14919">MPILRSCSPSSGSTGTMITVILSVPLELEAASLNFFLKFGRHRVQGLASPTVSDGLGSFFYAVGGQAPSHHLTGAEGASVNLTLVITMSTEDTALVMMDLGSFTFNSTRSHGHLAKHTPVSPGSPPPQRDTLLRPCGMELAH</sequence>
<name>A0A136J901_9PEZI</name>
<organism evidence="2 3">
    <name type="scientific">Microdochium bolleyi</name>
    <dbReference type="NCBI Taxonomy" id="196109"/>
    <lineage>
        <taxon>Eukaryota</taxon>
        <taxon>Fungi</taxon>
        <taxon>Dikarya</taxon>
        <taxon>Ascomycota</taxon>
        <taxon>Pezizomycotina</taxon>
        <taxon>Sordariomycetes</taxon>
        <taxon>Xylariomycetidae</taxon>
        <taxon>Xylariales</taxon>
        <taxon>Microdochiaceae</taxon>
        <taxon>Microdochium</taxon>
    </lineage>
</organism>
<gene>
    <name evidence="2" type="ORF">Micbo1qcDRAFT_161592</name>
</gene>
<accession>A0A136J901</accession>
<dbReference type="EMBL" id="KQ964248">
    <property type="protein sequence ID" value="KXJ93578.1"/>
    <property type="molecule type" value="Genomic_DNA"/>
</dbReference>
<feature type="non-terminal residue" evidence="2">
    <location>
        <position position="142"/>
    </location>
</feature>
<feature type="region of interest" description="Disordered" evidence="1">
    <location>
        <begin position="111"/>
        <end position="131"/>
    </location>
</feature>
<protein>
    <submittedName>
        <fullName evidence="2">Uncharacterized protein</fullName>
    </submittedName>
</protein>
<reference evidence="3" key="1">
    <citation type="submission" date="2016-02" db="EMBL/GenBank/DDBJ databases">
        <title>Draft genome sequence of Microdochium bolleyi, a fungal endophyte of beachgrass.</title>
        <authorList>
            <consortium name="DOE Joint Genome Institute"/>
            <person name="David A.S."/>
            <person name="May G."/>
            <person name="Haridas S."/>
            <person name="Lim J."/>
            <person name="Wang M."/>
            <person name="Labutti K."/>
            <person name="Lipzen A."/>
            <person name="Barry K."/>
            <person name="Grigoriev I.V."/>
        </authorList>
    </citation>
    <scope>NUCLEOTIDE SEQUENCE [LARGE SCALE GENOMIC DNA]</scope>
    <source>
        <strain evidence="3">J235TASD1</strain>
    </source>
</reference>
<dbReference type="InParanoid" id="A0A136J901"/>
<evidence type="ECO:0000313" key="3">
    <source>
        <dbReference type="Proteomes" id="UP000070501"/>
    </source>
</evidence>